<evidence type="ECO:0000313" key="3">
    <source>
        <dbReference type="Proteomes" id="UP000007431"/>
    </source>
</evidence>
<feature type="compositionally biased region" description="Polar residues" evidence="1">
    <location>
        <begin position="368"/>
        <end position="378"/>
    </location>
</feature>
<feature type="compositionally biased region" description="Pro residues" evidence="1">
    <location>
        <begin position="59"/>
        <end position="69"/>
    </location>
</feature>
<feature type="non-terminal residue" evidence="2">
    <location>
        <position position="485"/>
    </location>
</feature>
<dbReference type="AlphaFoldDB" id="D8PKN1"/>
<feature type="compositionally biased region" description="Polar residues" evidence="1">
    <location>
        <begin position="88"/>
        <end position="105"/>
    </location>
</feature>
<feature type="region of interest" description="Disordered" evidence="1">
    <location>
        <begin position="187"/>
        <end position="209"/>
    </location>
</feature>
<protein>
    <submittedName>
        <fullName evidence="2">Expressed protein</fullName>
    </submittedName>
</protein>
<keyword evidence="3" id="KW-1185">Reference proteome</keyword>
<dbReference type="EMBL" id="GL377302">
    <property type="protein sequence ID" value="EFJ04005.1"/>
    <property type="molecule type" value="Genomic_DNA"/>
</dbReference>
<gene>
    <name evidence="2" type="ORF">SCHCODRAFT_84290</name>
</gene>
<dbReference type="Gene3D" id="1.10.287.1490">
    <property type="match status" value="1"/>
</dbReference>
<feature type="compositionally biased region" description="Low complexity" evidence="1">
    <location>
        <begin position="344"/>
        <end position="360"/>
    </location>
</feature>
<dbReference type="eggNOG" id="ENOG502SKRB">
    <property type="taxonomic scope" value="Eukaryota"/>
</dbReference>
<organism evidence="3">
    <name type="scientific">Schizophyllum commune (strain H4-8 / FGSC 9210)</name>
    <name type="common">Split gill fungus</name>
    <dbReference type="NCBI Taxonomy" id="578458"/>
    <lineage>
        <taxon>Eukaryota</taxon>
        <taxon>Fungi</taxon>
        <taxon>Dikarya</taxon>
        <taxon>Basidiomycota</taxon>
        <taxon>Agaricomycotina</taxon>
        <taxon>Agaricomycetes</taxon>
        <taxon>Agaricomycetidae</taxon>
        <taxon>Agaricales</taxon>
        <taxon>Schizophyllaceae</taxon>
        <taxon>Schizophyllum</taxon>
    </lineage>
</organism>
<evidence type="ECO:0000256" key="1">
    <source>
        <dbReference type="SAM" id="MobiDB-lite"/>
    </source>
</evidence>
<proteinExistence type="predicted"/>
<accession>D8PKN1</accession>
<feature type="compositionally biased region" description="Polar residues" evidence="1">
    <location>
        <begin position="196"/>
        <end position="209"/>
    </location>
</feature>
<dbReference type="HOGENOM" id="CLU_563331_0_0_1"/>
<feature type="region of interest" description="Disordered" evidence="1">
    <location>
        <begin position="344"/>
        <end position="485"/>
    </location>
</feature>
<dbReference type="GeneID" id="9585199"/>
<dbReference type="OMA" id="MRPRRIQ"/>
<feature type="compositionally biased region" description="Acidic residues" evidence="1">
    <location>
        <begin position="458"/>
        <end position="471"/>
    </location>
</feature>
<dbReference type="KEGG" id="scm:SCHCO_02683935"/>
<feature type="compositionally biased region" description="Polar residues" evidence="1">
    <location>
        <begin position="419"/>
        <end position="435"/>
    </location>
</feature>
<dbReference type="OrthoDB" id="3258416at2759"/>
<dbReference type="Proteomes" id="UP000007431">
    <property type="component" value="Unassembled WGS sequence"/>
</dbReference>
<dbReference type="InParanoid" id="D8PKN1"/>
<dbReference type="VEuPathDB" id="FungiDB:SCHCODRAFT_02683935"/>
<sequence>MADIPDRQTLMDMKRPELQRLCKEHQLRANLSNVELIASLIHYVDNDRDGAESDAAPDTAPPTPAPAPVPLQRTSSRRALSRATSRSVGSVTDNSIGKPQSNVENHQPLPPPVPSPARASKAKQQTRLGVGRPKVAGGAGARAVTKTFSTSKRGKGASRTVKPTEATIPEEPTIISPVPQANFEFRFDMDTGAGPSGTQQSGEPSTQDTTMSALFAQPSQDSHEWANLLNSQQATELFSSMDPQPAITAAIQPIQEQLKSLQSEMFSIRSTYAAEVAALKGQLAQAQTTITSLTTQLDELKPQITKIRGDAAISVAHNGQLHAHAFDIQQLKDKVAILSRAVPSGASSSRSASPGGSVRAISPAQRALAQQQTASSSPGRRARMDSQPSPAPTPGPSSVPAGHPGYAPRTLGKRHRDSAASSTADVLEQSQASQLTEEELSQQAVRPDRKRARTIPDIEVEDTSADEELPNDDSIVVPAPHQLQP</sequence>
<evidence type="ECO:0000313" key="2">
    <source>
        <dbReference type="EMBL" id="EFJ04005.1"/>
    </source>
</evidence>
<reference evidence="2 3" key="1">
    <citation type="journal article" date="2010" name="Nat. Biotechnol.">
        <title>Genome sequence of the model mushroom Schizophyllum commune.</title>
        <authorList>
            <person name="Ohm R.A."/>
            <person name="de Jong J.F."/>
            <person name="Lugones L.G."/>
            <person name="Aerts A."/>
            <person name="Kothe E."/>
            <person name="Stajich J.E."/>
            <person name="de Vries R.P."/>
            <person name="Record E."/>
            <person name="Levasseur A."/>
            <person name="Baker S.E."/>
            <person name="Bartholomew K.A."/>
            <person name="Coutinho P.M."/>
            <person name="Erdmann S."/>
            <person name="Fowler T.J."/>
            <person name="Gathman A.C."/>
            <person name="Lombard V."/>
            <person name="Henrissat B."/>
            <person name="Knabe N."/>
            <person name="Kuees U."/>
            <person name="Lilly W.W."/>
            <person name="Lindquist E."/>
            <person name="Lucas S."/>
            <person name="Magnuson J.K."/>
            <person name="Piumi F."/>
            <person name="Raudaskoski M."/>
            <person name="Salamov A."/>
            <person name="Schmutz J."/>
            <person name="Schwarze F.W.M.R."/>
            <person name="vanKuyk P.A."/>
            <person name="Horton J.S."/>
            <person name="Grigoriev I.V."/>
            <person name="Woesten H.A.B."/>
        </authorList>
    </citation>
    <scope>NUCLEOTIDE SEQUENCE [LARGE SCALE GENOMIC DNA]</scope>
    <source>
        <strain evidence="3">H4-8 / FGSC 9210</strain>
    </source>
</reference>
<dbReference type="STRING" id="578458.D8PKN1"/>
<feature type="region of interest" description="Disordered" evidence="1">
    <location>
        <begin position="48"/>
        <end position="163"/>
    </location>
</feature>
<name>D8PKN1_SCHCM</name>